<dbReference type="Pfam" id="PF01037">
    <property type="entry name" value="AsnC_trans_reg"/>
    <property type="match status" value="1"/>
</dbReference>
<keyword evidence="1" id="KW-0805">Transcription regulation</keyword>
<feature type="domain" description="HTH asnC-type" evidence="4">
    <location>
        <begin position="4"/>
        <end position="65"/>
    </location>
</feature>
<dbReference type="InterPro" id="IPR036390">
    <property type="entry name" value="WH_DNA-bd_sf"/>
</dbReference>
<evidence type="ECO:0000256" key="2">
    <source>
        <dbReference type="ARBA" id="ARBA00023125"/>
    </source>
</evidence>
<dbReference type="InterPro" id="IPR036388">
    <property type="entry name" value="WH-like_DNA-bd_sf"/>
</dbReference>
<dbReference type="RefSeq" id="WP_028762949.1">
    <property type="nucleotide sequence ID" value="NZ_BPEU01000006.1"/>
</dbReference>
<evidence type="ECO:0000256" key="1">
    <source>
        <dbReference type="ARBA" id="ARBA00023015"/>
    </source>
</evidence>
<proteinExistence type="predicted"/>
<dbReference type="Gene3D" id="3.30.70.920">
    <property type="match status" value="1"/>
</dbReference>
<dbReference type="Proteomes" id="UP000095230">
    <property type="component" value="Unassembled WGS sequence"/>
</dbReference>
<comment type="caution">
    <text evidence="6">The sequence shown here is derived from an EMBL/GenBank/DDBJ whole genome shotgun (WGS) entry which is preliminary data.</text>
</comment>
<reference evidence="5 8" key="2">
    <citation type="submission" date="2021-05" db="EMBL/GenBank/DDBJ databases">
        <title>Molecular characterization for Shewanella algae harboring chromosomal blaOXA-55-like strains isolated from clinical and environment sample.</title>
        <authorList>
            <person name="Ohama Y."/>
            <person name="Aoki K."/>
            <person name="Harada S."/>
            <person name="Moriya K."/>
            <person name="Ishii Y."/>
            <person name="Tateda K."/>
        </authorList>
    </citation>
    <scope>NUCLEOTIDE SEQUENCE [LARGE SCALE GENOMIC DNA]</scope>
    <source>
        <strain evidence="5 8">MBTL60-118</strain>
    </source>
</reference>
<dbReference type="InterPro" id="IPR019888">
    <property type="entry name" value="Tscrpt_reg_AsnC-like"/>
</dbReference>
<protein>
    <submittedName>
        <fullName evidence="5 6">Transcriptional regulator</fullName>
    </submittedName>
</protein>
<evidence type="ECO:0000313" key="5">
    <source>
        <dbReference type="EMBL" id="GIU38044.1"/>
    </source>
</evidence>
<evidence type="ECO:0000259" key="4">
    <source>
        <dbReference type="PROSITE" id="PS50956"/>
    </source>
</evidence>
<reference evidence="6 7" key="1">
    <citation type="submission" date="2016-07" db="EMBL/GenBank/DDBJ databases">
        <title>Whole-genome of two Shewanella species isolated from a digestive organ of sea cucumber Apostichopus japonicus Selenka 1867.</title>
        <authorList>
            <person name="Hong H.-H."/>
            <person name="Choi H."/>
            <person name="Cheon S."/>
            <person name="Oh J.-S."/>
            <person name="Lee H.-G."/>
            <person name="Park C."/>
        </authorList>
    </citation>
    <scope>NUCLEOTIDE SEQUENCE [LARGE SCALE GENOMIC DNA]</scope>
    <source>
        <strain evidence="6 7">CSB03KR</strain>
    </source>
</reference>
<dbReference type="InterPro" id="IPR019885">
    <property type="entry name" value="Tscrpt_reg_HTH_AsnC-type_CS"/>
</dbReference>
<name>A0A1E5IT73_SHECO</name>
<dbReference type="InterPro" id="IPR011991">
    <property type="entry name" value="ArsR-like_HTH"/>
</dbReference>
<keyword evidence="2" id="KW-0238">DNA-binding</keyword>
<organism evidence="6 7">
    <name type="scientific">Shewanella colwelliana</name>
    <name type="common">Alteromonas colwelliana</name>
    <dbReference type="NCBI Taxonomy" id="23"/>
    <lineage>
        <taxon>Bacteria</taxon>
        <taxon>Pseudomonadati</taxon>
        <taxon>Pseudomonadota</taxon>
        <taxon>Gammaproteobacteria</taxon>
        <taxon>Alteromonadales</taxon>
        <taxon>Shewanellaceae</taxon>
        <taxon>Shewanella</taxon>
    </lineage>
</organism>
<dbReference type="InterPro" id="IPR000485">
    <property type="entry name" value="AsnC-type_HTH_dom"/>
</dbReference>
<accession>A0A1E5IT73</accession>
<dbReference type="EMBL" id="MCBT01000033">
    <property type="protein sequence ID" value="OEG73781.1"/>
    <property type="molecule type" value="Genomic_DNA"/>
</dbReference>
<sequence length="154" mass="17381">MKTLDSKDKQILIILQKEGRISVAELATRLNLSDTPCLRRIKRLEQDGYIQGYSARLDAQALALDVVVYASVRLTENSDSYAEQFEQQMALLDPVLECSVITGAHDYLLKIVAHNLLEYERFVKQSLGSLKCIASIESTVVLKQTFSRHQLPIN</sequence>
<dbReference type="PANTHER" id="PTHR30154">
    <property type="entry name" value="LEUCINE-RESPONSIVE REGULATORY PROTEIN"/>
    <property type="match status" value="1"/>
</dbReference>
<evidence type="ECO:0000313" key="7">
    <source>
        <dbReference type="Proteomes" id="UP000095230"/>
    </source>
</evidence>
<dbReference type="AlphaFoldDB" id="A0A1E5IT73"/>
<dbReference type="PROSITE" id="PS50956">
    <property type="entry name" value="HTH_ASNC_2"/>
    <property type="match status" value="1"/>
</dbReference>
<dbReference type="PRINTS" id="PR00033">
    <property type="entry name" value="HTHASNC"/>
</dbReference>
<dbReference type="Proteomes" id="UP000773469">
    <property type="component" value="Unassembled WGS sequence"/>
</dbReference>
<dbReference type="GO" id="GO:0005829">
    <property type="term" value="C:cytosol"/>
    <property type="evidence" value="ECO:0007669"/>
    <property type="project" value="TreeGrafter"/>
</dbReference>
<dbReference type="PROSITE" id="PS00519">
    <property type="entry name" value="HTH_ASNC_1"/>
    <property type="match status" value="1"/>
</dbReference>
<dbReference type="SMART" id="SM00344">
    <property type="entry name" value="HTH_ASNC"/>
    <property type="match status" value="1"/>
</dbReference>
<gene>
    <name evidence="6" type="ORF">BEL05_15120</name>
    <name evidence="5" type="ORF">TUM3794_09780</name>
</gene>
<dbReference type="EMBL" id="BPEU01000006">
    <property type="protein sequence ID" value="GIU38044.1"/>
    <property type="molecule type" value="Genomic_DNA"/>
</dbReference>
<dbReference type="GO" id="GO:0043200">
    <property type="term" value="P:response to amino acid"/>
    <property type="evidence" value="ECO:0007669"/>
    <property type="project" value="TreeGrafter"/>
</dbReference>
<evidence type="ECO:0000256" key="3">
    <source>
        <dbReference type="ARBA" id="ARBA00023163"/>
    </source>
</evidence>
<dbReference type="GO" id="GO:0043565">
    <property type="term" value="F:sequence-specific DNA binding"/>
    <property type="evidence" value="ECO:0007669"/>
    <property type="project" value="InterPro"/>
</dbReference>
<dbReference type="InterPro" id="IPR019887">
    <property type="entry name" value="Tscrpt_reg_AsnC/Lrp_C"/>
</dbReference>
<evidence type="ECO:0000313" key="6">
    <source>
        <dbReference type="EMBL" id="OEG73781.1"/>
    </source>
</evidence>
<evidence type="ECO:0000313" key="8">
    <source>
        <dbReference type="Proteomes" id="UP000773469"/>
    </source>
</evidence>
<dbReference type="GO" id="GO:0006355">
    <property type="term" value="P:regulation of DNA-templated transcription"/>
    <property type="evidence" value="ECO:0007669"/>
    <property type="project" value="UniProtKB-ARBA"/>
</dbReference>
<keyword evidence="3" id="KW-0804">Transcription</keyword>
<dbReference type="InterPro" id="IPR011008">
    <property type="entry name" value="Dimeric_a/b-barrel"/>
</dbReference>
<dbReference type="Gene3D" id="1.10.10.10">
    <property type="entry name" value="Winged helix-like DNA-binding domain superfamily/Winged helix DNA-binding domain"/>
    <property type="match status" value="1"/>
</dbReference>
<dbReference type="SUPFAM" id="SSF54909">
    <property type="entry name" value="Dimeric alpha+beta barrel"/>
    <property type="match status" value="1"/>
</dbReference>
<dbReference type="PANTHER" id="PTHR30154:SF34">
    <property type="entry name" value="TRANSCRIPTIONAL REGULATOR AZLB"/>
    <property type="match status" value="1"/>
</dbReference>
<dbReference type="OrthoDB" id="166264at2"/>
<dbReference type="SUPFAM" id="SSF46785">
    <property type="entry name" value="Winged helix' DNA-binding domain"/>
    <property type="match status" value="1"/>
</dbReference>
<dbReference type="STRING" id="23.BEL05_15120"/>
<dbReference type="CDD" id="cd00090">
    <property type="entry name" value="HTH_ARSR"/>
    <property type="match status" value="1"/>
</dbReference>
<keyword evidence="8" id="KW-1185">Reference proteome</keyword>
<dbReference type="Pfam" id="PF13412">
    <property type="entry name" value="HTH_24"/>
    <property type="match status" value="1"/>
</dbReference>